<keyword evidence="2 7" id="KW-0645">Protease</keyword>
<feature type="domain" description="Peptidase A1" evidence="9">
    <location>
        <begin position="87"/>
        <end position="404"/>
    </location>
</feature>
<dbReference type="PROSITE" id="PS00141">
    <property type="entry name" value="ASP_PROTEASE"/>
    <property type="match status" value="1"/>
</dbReference>
<feature type="disulfide bond" evidence="6">
    <location>
        <begin position="118"/>
        <end position="122"/>
    </location>
</feature>
<dbReference type="SUPFAM" id="SSF50630">
    <property type="entry name" value="Acid proteases"/>
    <property type="match status" value="1"/>
</dbReference>
<dbReference type="PROSITE" id="PS51767">
    <property type="entry name" value="PEPTIDASE_A1"/>
    <property type="match status" value="1"/>
</dbReference>
<evidence type="ECO:0000256" key="1">
    <source>
        <dbReference type="ARBA" id="ARBA00007447"/>
    </source>
</evidence>
<dbReference type="PRINTS" id="PR00792">
    <property type="entry name" value="PEPSIN"/>
</dbReference>
<accession>A0A9P5Y5H3</accession>
<protein>
    <submittedName>
        <fullName evidence="10">Aspartic peptidase A1</fullName>
    </submittedName>
</protein>
<dbReference type="InterPro" id="IPR034164">
    <property type="entry name" value="Pepsin-like_dom"/>
</dbReference>
<comment type="similarity">
    <text evidence="1 7">Belongs to the peptidase A1 family.</text>
</comment>
<dbReference type="Proteomes" id="UP000807353">
    <property type="component" value="Unassembled WGS sequence"/>
</dbReference>
<feature type="signal peptide" evidence="8">
    <location>
        <begin position="1"/>
        <end position="21"/>
    </location>
</feature>
<keyword evidence="11" id="KW-1185">Reference proteome</keyword>
<evidence type="ECO:0000256" key="3">
    <source>
        <dbReference type="ARBA" id="ARBA00022750"/>
    </source>
</evidence>
<feature type="active site" evidence="5">
    <location>
        <position position="294"/>
    </location>
</feature>
<dbReference type="OrthoDB" id="771136at2759"/>
<evidence type="ECO:0000256" key="8">
    <source>
        <dbReference type="SAM" id="SignalP"/>
    </source>
</evidence>
<keyword evidence="4 7" id="KW-0378">Hydrolase</keyword>
<organism evidence="10 11">
    <name type="scientific">Collybia nuda</name>
    <dbReference type="NCBI Taxonomy" id="64659"/>
    <lineage>
        <taxon>Eukaryota</taxon>
        <taxon>Fungi</taxon>
        <taxon>Dikarya</taxon>
        <taxon>Basidiomycota</taxon>
        <taxon>Agaricomycotina</taxon>
        <taxon>Agaricomycetes</taxon>
        <taxon>Agaricomycetidae</taxon>
        <taxon>Agaricales</taxon>
        <taxon>Tricholomatineae</taxon>
        <taxon>Clitocybaceae</taxon>
        <taxon>Collybia</taxon>
    </lineage>
</organism>
<evidence type="ECO:0000256" key="7">
    <source>
        <dbReference type="RuleBase" id="RU000454"/>
    </source>
</evidence>
<gene>
    <name evidence="10" type="ORF">BDZ94DRAFT_1310554</name>
</gene>
<keyword evidence="6" id="KW-1015">Disulfide bond</keyword>
<sequence>MLSLFPVSLTLVVSFVLSALAVPSSSLPNGQSIPLQRKTRPSRTMDEWGEWAKAHRDMLAKKYGPGQPQKRGAGTNLITNQNSDSSFFGSLAIGTPPVSYNVILDTGSSDLWVAASNCTVGCSGVPTFNPTASSTFVSNGAAFKISYGSGEAAGTLGEDTVQMAGFSVSNQTFAACDVVSSGLLSSPVSGLLGLAFRSIASSGATPLWEALVSNGAWDSPLMAFQYLDDPTAQSLEPGGSFNLGFVNTTLFTGDIEYVEMPTRASYWILPMTSLTVQGTSVALPSGSEAYSAIDTGTTLVGGPSEYMNALYSLIPGASPGSGNFEGYYTYPCDTAINVTVAFGGKNWPISAADFRLTRLTRDTCLGAFFDLTTGRSAPSWIVGDTFLKNVYSVFRYDPPSIGFAELSSTALALNGADGPVPTPTIGSAAATVTATGRGRPSQSAATGLENNLLIALTFVWTIILFSGIQL</sequence>
<name>A0A9P5Y5H3_9AGAR</name>
<comment type="caution">
    <text evidence="10">The sequence shown here is derived from an EMBL/GenBank/DDBJ whole genome shotgun (WGS) entry which is preliminary data.</text>
</comment>
<feature type="chain" id="PRO_5040516865" evidence="8">
    <location>
        <begin position="22"/>
        <end position="470"/>
    </location>
</feature>
<dbReference type="PANTHER" id="PTHR47966:SF6">
    <property type="entry name" value="PEPTIDASE A1 DOMAIN-CONTAINING PROTEIN"/>
    <property type="match status" value="1"/>
</dbReference>
<dbReference type="Pfam" id="PF00026">
    <property type="entry name" value="Asp"/>
    <property type="match status" value="1"/>
</dbReference>
<keyword evidence="3 7" id="KW-0064">Aspartyl protease</keyword>
<dbReference type="InterPro" id="IPR001969">
    <property type="entry name" value="Aspartic_peptidase_AS"/>
</dbReference>
<evidence type="ECO:0000256" key="2">
    <source>
        <dbReference type="ARBA" id="ARBA00022670"/>
    </source>
</evidence>
<evidence type="ECO:0000256" key="4">
    <source>
        <dbReference type="ARBA" id="ARBA00022801"/>
    </source>
</evidence>
<dbReference type="AlphaFoldDB" id="A0A9P5Y5H3"/>
<dbReference type="FunFam" id="2.40.70.10:FF:000115">
    <property type="entry name" value="Lysosomal aspartic protease"/>
    <property type="match status" value="1"/>
</dbReference>
<evidence type="ECO:0000259" key="9">
    <source>
        <dbReference type="PROSITE" id="PS51767"/>
    </source>
</evidence>
<dbReference type="InterPro" id="IPR021109">
    <property type="entry name" value="Peptidase_aspartic_dom_sf"/>
</dbReference>
<dbReference type="GO" id="GO:0004190">
    <property type="term" value="F:aspartic-type endopeptidase activity"/>
    <property type="evidence" value="ECO:0007669"/>
    <property type="project" value="UniProtKB-KW"/>
</dbReference>
<evidence type="ECO:0000313" key="11">
    <source>
        <dbReference type="Proteomes" id="UP000807353"/>
    </source>
</evidence>
<dbReference type="GO" id="GO:0006508">
    <property type="term" value="P:proteolysis"/>
    <property type="evidence" value="ECO:0007669"/>
    <property type="project" value="UniProtKB-KW"/>
</dbReference>
<dbReference type="PANTHER" id="PTHR47966">
    <property type="entry name" value="BETA-SITE APP-CLEAVING ENZYME, ISOFORM A-RELATED"/>
    <property type="match status" value="1"/>
</dbReference>
<dbReference type="InterPro" id="IPR001461">
    <property type="entry name" value="Aspartic_peptidase_A1"/>
</dbReference>
<dbReference type="InterPro" id="IPR033121">
    <property type="entry name" value="PEPTIDASE_A1"/>
</dbReference>
<dbReference type="EMBL" id="MU150283">
    <property type="protein sequence ID" value="KAF9461540.1"/>
    <property type="molecule type" value="Genomic_DNA"/>
</dbReference>
<feature type="active site" evidence="5">
    <location>
        <position position="105"/>
    </location>
</feature>
<dbReference type="CDD" id="cd05471">
    <property type="entry name" value="pepsin_like"/>
    <property type="match status" value="1"/>
</dbReference>
<reference evidence="10" key="1">
    <citation type="submission" date="2020-11" db="EMBL/GenBank/DDBJ databases">
        <authorList>
            <consortium name="DOE Joint Genome Institute"/>
            <person name="Ahrendt S."/>
            <person name="Riley R."/>
            <person name="Andreopoulos W."/>
            <person name="Labutti K."/>
            <person name="Pangilinan J."/>
            <person name="Ruiz-Duenas F.J."/>
            <person name="Barrasa J.M."/>
            <person name="Sanchez-Garcia M."/>
            <person name="Camarero S."/>
            <person name="Miyauchi S."/>
            <person name="Serrano A."/>
            <person name="Linde D."/>
            <person name="Babiker R."/>
            <person name="Drula E."/>
            <person name="Ayuso-Fernandez I."/>
            <person name="Pacheco R."/>
            <person name="Padilla G."/>
            <person name="Ferreira P."/>
            <person name="Barriuso J."/>
            <person name="Kellner H."/>
            <person name="Castanera R."/>
            <person name="Alfaro M."/>
            <person name="Ramirez L."/>
            <person name="Pisabarro A.G."/>
            <person name="Kuo A."/>
            <person name="Tritt A."/>
            <person name="Lipzen A."/>
            <person name="He G."/>
            <person name="Yan M."/>
            <person name="Ng V."/>
            <person name="Cullen D."/>
            <person name="Martin F."/>
            <person name="Rosso M.-N."/>
            <person name="Henrissat B."/>
            <person name="Hibbett D."/>
            <person name="Martinez A.T."/>
            <person name="Grigoriev I.V."/>
        </authorList>
    </citation>
    <scope>NUCLEOTIDE SEQUENCE</scope>
    <source>
        <strain evidence="10">CBS 247.69</strain>
    </source>
</reference>
<proteinExistence type="inferred from homology"/>
<evidence type="ECO:0000256" key="5">
    <source>
        <dbReference type="PIRSR" id="PIRSR601461-1"/>
    </source>
</evidence>
<keyword evidence="8" id="KW-0732">Signal</keyword>
<dbReference type="Gene3D" id="2.40.70.10">
    <property type="entry name" value="Acid Proteases"/>
    <property type="match status" value="2"/>
</dbReference>
<evidence type="ECO:0000313" key="10">
    <source>
        <dbReference type="EMBL" id="KAF9461540.1"/>
    </source>
</evidence>
<evidence type="ECO:0000256" key="6">
    <source>
        <dbReference type="PIRSR" id="PIRSR601461-2"/>
    </source>
</evidence>